<dbReference type="GO" id="GO:0046872">
    <property type="term" value="F:metal ion binding"/>
    <property type="evidence" value="ECO:0007669"/>
    <property type="project" value="UniProtKB-KW"/>
</dbReference>
<evidence type="ECO:0000256" key="3">
    <source>
        <dbReference type="ARBA" id="ARBA00022759"/>
    </source>
</evidence>
<dbReference type="PANTHER" id="PTHR42648">
    <property type="entry name" value="TRANSPOSASE, PUTATIVE-RELATED"/>
    <property type="match status" value="1"/>
</dbReference>
<feature type="compositionally biased region" description="Basic and acidic residues" evidence="11">
    <location>
        <begin position="252"/>
        <end position="263"/>
    </location>
</feature>
<keyword evidence="1" id="KW-0540">Nuclease</keyword>
<dbReference type="EMBL" id="GEZM01099926">
    <property type="protein sequence ID" value="JAV53109.1"/>
    <property type="molecule type" value="Transcribed_RNA"/>
</dbReference>
<reference evidence="14" key="1">
    <citation type="journal article" date="2016" name="Sci. Rep.">
        <title>Molecular characterization of firefly nuptial gifts: a multi-omics approach sheds light on postcopulatory sexual selection.</title>
        <authorList>
            <person name="Al-Wathiqui N."/>
            <person name="Fallon T.R."/>
            <person name="South A."/>
            <person name="Weng J.K."/>
            <person name="Lewis S.M."/>
        </authorList>
    </citation>
    <scope>NUCLEOTIDE SEQUENCE</scope>
</reference>
<dbReference type="SUPFAM" id="SSF53098">
    <property type="entry name" value="Ribonuclease H-like"/>
    <property type="match status" value="1"/>
</dbReference>
<keyword evidence="3" id="KW-0255">Endonuclease</keyword>
<evidence type="ECO:0000256" key="6">
    <source>
        <dbReference type="ARBA" id="ARBA00022908"/>
    </source>
</evidence>
<dbReference type="GO" id="GO:0003676">
    <property type="term" value="F:nucleic acid binding"/>
    <property type="evidence" value="ECO:0007669"/>
    <property type="project" value="InterPro"/>
</dbReference>
<keyword evidence="7" id="KW-0695">RNA-directed DNA polymerase</keyword>
<proteinExistence type="predicted"/>
<dbReference type="SUPFAM" id="SSF56672">
    <property type="entry name" value="DNA/RNA polymerases"/>
    <property type="match status" value="1"/>
</dbReference>
<keyword evidence="4" id="KW-0378">Hydrolase</keyword>
<keyword evidence="8" id="KW-0239">DNA-directed DNA polymerase</keyword>
<dbReference type="InterPro" id="IPR043502">
    <property type="entry name" value="DNA/RNA_pol_sf"/>
</dbReference>
<evidence type="ECO:0000259" key="13">
    <source>
        <dbReference type="PROSITE" id="PS50994"/>
    </source>
</evidence>
<dbReference type="InterPro" id="IPR036397">
    <property type="entry name" value="RNaseH_sf"/>
</dbReference>
<feature type="domain" description="Integrase catalytic" evidence="13">
    <location>
        <begin position="1"/>
        <end position="115"/>
    </location>
</feature>
<dbReference type="InterPro" id="IPR013103">
    <property type="entry name" value="RVT_2"/>
</dbReference>
<dbReference type="PROSITE" id="PS50994">
    <property type="entry name" value="INTEGRASE"/>
    <property type="match status" value="1"/>
</dbReference>
<evidence type="ECO:0000256" key="10">
    <source>
        <dbReference type="ARBA" id="ARBA00023268"/>
    </source>
</evidence>
<dbReference type="GO" id="GO:0004519">
    <property type="term" value="F:endonuclease activity"/>
    <property type="evidence" value="ECO:0007669"/>
    <property type="project" value="UniProtKB-KW"/>
</dbReference>
<keyword evidence="2" id="KW-0479">Metal-binding</keyword>
<evidence type="ECO:0000256" key="8">
    <source>
        <dbReference type="ARBA" id="ARBA00022932"/>
    </source>
</evidence>
<evidence type="ECO:0000256" key="2">
    <source>
        <dbReference type="ARBA" id="ARBA00022723"/>
    </source>
</evidence>
<dbReference type="GO" id="GO:0042575">
    <property type="term" value="C:DNA polymerase complex"/>
    <property type="evidence" value="ECO:0007669"/>
    <property type="project" value="UniProtKB-ARBA"/>
</dbReference>
<keyword evidence="5" id="KW-0460">Magnesium</keyword>
<dbReference type="InterPro" id="IPR057670">
    <property type="entry name" value="SH3_retrovirus"/>
</dbReference>
<dbReference type="GO" id="GO:0003887">
    <property type="term" value="F:DNA-directed DNA polymerase activity"/>
    <property type="evidence" value="ECO:0007669"/>
    <property type="project" value="UniProtKB-KW"/>
</dbReference>
<protein>
    <recommendedName>
        <fullName evidence="13">Integrase catalytic domain-containing protein</fullName>
    </recommendedName>
</protein>
<evidence type="ECO:0000256" key="11">
    <source>
        <dbReference type="SAM" id="MobiDB-lite"/>
    </source>
</evidence>
<keyword evidence="12" id="KW-1133">Transmembrane helix</keyword>
<evidence type="ECO:0000256" key="9">
    <source>
        <dbReference type="ARBA" id="ARBA00023172"/>
    </source>
</evidence>
<dbReference type="GO" id="GO:0006310">
    <property type="term" value="P:DNA recombination"/>
    <property type="evidence" value="ECO:0007669"/>
    <property type="project" value="UniProtKB-KW"/>
</dbReference>
<dbReference type="InterPro" id="IPR001584">
    <property type="entry name" value="Integrase_cat-core"/>
</dbReference>
<feature type="region of interest" description="Disordered" evidence="11">
    <location>
        <begin position="229"/>
        <end position="263"/>
    </location>
</feature>
<dbReference type="EMBL" id="GEZM01099927">
    <property type="protein sequence ID" value="JAV53105.1"/>
    <property type="molecule type" value="Transcribed_RNA"/>
</dbReference>
<sequence length="666" mass="77536">MKEYKAMATAKFILPISKLRTDQGGEYLSKEQDKWYKMKGIQIHTTVAYSPQQNGVEERFNRTVTEKIRMMLMESQMPKKLWCEAALTGVYLINRSPTAALNDNKTPAEKWYDHSPDLNKLRMFGCKAFAWIPDQLRRKLSPKCRESVMIGYAPNGYTLWDIEKQRVFTARDDKFDEESFPFEKSPENAHIQKPRKTYFKDLEQEGENGFVENVDVIEDVSENSIIENQQETTEEENESNAEALPSPNNQCDEMHLRRSDRERKRPSKLKNFFTTYRASTAGNVLPDVPECYGDIFGREDKDLWIKAVEDELTSMEKNNVWKIVEKPGLKKIMESRWIFSIKYDENGVPKKHKARLVIKGYLQKYGFDYFETYAPVAKLTTMRDLLAVGIRLGYFFQQLDVKTAFLHGDLKEEIYMTIPDGVTNEENKVCKLFKTLYGLKQAPRCWNEKLNSYLLQIGFVRSKHDYCLYTRNENGQHIFLVLYVDDLLLVGKTLSDMENVKKLLSEQFSMSDCGELKNFLGMKIEIGSDYINLSQPHHIEKILKKFGLQDCNAVKTRMEKGLKLPCTNSDDNNNRKSYQELLGSLMYLMLCVRPDICFPISYLGRFQQHPIEEHCQSLKKVVRYLKGTKKMAFLLIVTFHLWVMRMLTGLGILQIGNRQVVSSLKF</sequence>
<organism evidence="14">
    <name type="scientific">Photinus pyralis</name>
    <name type="common">Common eastern firefly</name>
    <name type="synonym">Lampyris pyralis</name>
    <dbReference type="NCBI Taxonomy" id="7054"/>
    <lineage>
        <taxon>Eukaryota</taxon>
        <taxon>Metazoa</taxon>
        <taxon>Ecdysozoa</taxon>
        <taxon>Arthropoda</taxon>
        <taxon>Hexapoda</taxon>
        <taxon>Insecta</taxon>
        <taxon>Pterygota</taxon>
        <taxon>Neoptera</taxon>
        <taxon>Endopterygota</taxon>
        <taxon>Coleoptera</taxon>
        <taxon>Polyphaga</taxon>
        <taxon>Elateriformia</taxon>
        <taxon>Elateroidea</taxon>
        <taxon>Lampyridae</taxon>
        <taxon>Lampyrinae</taxon>
        <taxon>Photinus</taxon>
    </lineage>
</organism>
<keyword evidence="8" id="KW-0548">Nucleotidyltransferase</keyword>
<keyword evidence="9" id="KW-0233">DNA recombination</keyword>
<keyword evidence="6" id="KW-0229">DNA integration</keyword>
<dbReference type="PANTHER" id="PTHR42648:SF11">
    <property type="entry name" value="TRANSPOSON TY4-P GAG-POL POLYPROTEIN"/>
    <property type="match status" value="1"/>
</dbReference>
<evidence type="ECO:0000256" key="1">
    <source>
        <dbReference type="ARBA" id="ARBA00022722"/>
    </source>
</evidence>
<dbReference type="GO" id="GO:0015074">
    <property type="term" value="P:DNA integration"/>
    <property type="evidence" value="ECO:0007669"/>
    <property type="project" value="UniProtKB-KW"/>
</dbReference>
<dbReference type="GO" id="GO:0016787">
    <property type="term" value="F:hydrolase activity"/>
    <property type="evidence" value="ECO:0007669"/>
    <property type="project" value="UniProtKB-KW"/>
</dbReference>
<evidence type="ECO:0000256" key="7">
    <source>
        <dbReference type="ARBA" id="ARBA00022918"/>
    </source>
</evidence>
<keyword evidence="10" id="KW-0511">Multifunctional enzyme</keyword>
<dbReference type="InterPro" id="IPR012337">
    <property type="entry name" value="RNaseH-like_sf"/>
</dbReference>
<name>A0A1Y1JUX7_PHOPY</name>
<dbReference type="Gene3D" id="3.30.420.10">
    <property type="entry name" value="Ribonuclease H-like superfamily/Ribonuclease H"/>
    <property type="match status" value="1"/>
</dbReference>
<dbReference type="InterPro" id="IPR039537">
    <property type="entry name" value="Retrotran_Ty1/copia-like"/>
</dbReference>
<keyword evidence="12" id="KW-0812">Transmembrane</keyword>
<dbReference type="EMBL" id="GEZM01099934">
    <property type="protein sequence ID" value="JAV53095.1"/>
    <property type="molecule type" value="Transcribed_RNA"/>
</dbReference>
<dbReference type="GO" id="GO:0003964">
    <property type="term" value="F:RNA-directed DNA polymerase activity"/>
    <property type="evidence" value="ECO:0007669"/>
    <property type="project" value="UniProtKB-KW"/>
</dbReference>
<evidence type="ECO:0000256" key="12">
    <source>
        <dbReference type="SAM" id="Phobius"/>
    </source>
</evidence>
<evidence type="ECO:0000313" key="14">
    <source>
        <dbReference type="EMBL" id="JAV53109.1"/>
    </source>
</evidence>
<feature type="transmembrane region" description="Helical" evidence="12">
    <location>
        <begin position="632"/>
        <end position="656"/>
    </location>
</feature>
<evidence type="ECO:0000256" key="4">
    <source>
        <dbReference type="ARBA" id="ARBA00022801"/>
    </source>
</evidence>
<dbReference type="Pfam" id="PF25597">
    <property type="entry name" value="SH3_retrovirus"/>
    <property type="match status" value="1"/>
</dbReference>
<accession>A0A1Y1JUX7</accession>
<keyword evidence="12" id="KW-0472">Membrane</keyword>
<dbReference type="AlphaFoldDB" id="A0A1Y1JUX7"/>
<evidence type="ECO:0000256" key="5">
    <source>
        <dbReference type="ARBA" id="ARBA00022842"/>
    </source>
</evidence>
<dbReference type="Pfam" id="PF07727">
    <property type="entry name" value="RVT_2"/>
    <property type="match status" value="1"/>
</dbReference>
<keyword evidence="8" id="KW-0808">Transferase</keyword>